<dbReference type="RefSeq" id="WP_269275881.1">
    <property type="nucleotide sequence ID" value="NZ_JAPVOI010000004.1"/>
</dbReference>
<accession>A0ABT4KBK0</accession>
<sequence length="282" mass="29114">MPFDSNGNYSLPNGYLAVAGQTILATQHNPPLEDIGAALSQVLLRSGVAPLSGNLSAAGFKITNAAEGSADGDYVTMSQLNEVSADVTALCAAWSSSGFLRTTAPSGWIKANGGTIGNASSGATTRANADTEELFTLFWGQFNNTLLPIQDSAGAASTRGASAAADFAANKRLPIFDLRTRYIRGADDGLGFDATITVGATQADGIKKHKHPGTTEPDTHSHTVPKGGDGGGNFAQNGPSTGGTISTNPDTHEHEFTTDDNTGGLDLETRPRSVVTLFCIKL</sequence>
<evidence type="ECO:0000313" key="2">
    <source>
        <dbReference type="EMBL" id="MCZ4089321.1"/>
    </source>
</evidence>
<feature type="compositionally biased region" description="Polar residues" evidence="1">
    <location>
        <begin position="234"/>
        <end position="249"/>
    </location>
</feature>
<evidence type="ECO:0000256" key="1">
    <source>
        <dbReference type="SAM" id="MobiDB-lite"/>
    </source>
</evidence>
<feature type="region of interest" description="Disordered" evidence="1">
    <location>
        <begin position="206"/>
        <end position="267"/>
    </location>
</feature>
<proteinExistence type="predicted"/>
<comment type="caution">
    <text evidence="2">The sequence shown here is derived from an EMBL/GenBank/DDBJ whole genome shotgun (WGS) entry which is preliminary data.</text>
</comment>
<keyword evidence="3" id="KW-1185">Reference proteome</keyword>
<dbReference type="Proteomes" id="UP001079430">
    <property type="component" value="Unassembled WGS sequence"/>
</dbReference>
<organism evidence="2 3">
    <name type="scientific">Sinorhizobium psoraleae</name>
    <dbReference type="NCBI Taxonomy" id="520838"/>
    <lineage>
        <taxon>Bacteria</taxon>
        <taxon>Pseudomonadati</taxon>
        <taxon>Pseudomonadota</taxon>
        <taxon>Alphaproteobacteria</taxon>
        <taxon>Hyphomicrobiales</taxon>
        <taxon>Rhizobiaceae</taxon>
        <taxon>Sinorhizobium/Ensifer group</taxon>
        <taxon>Sinorhizobium</taxon>
    </lineage>
</organism>
<evidence type="ECO:0000313" key="3">
    <source>
        <dbReference type="Proteomes" id="UP001079430"/>
    </source>
</evidence>
<protein>
    <recommendedName>
        <fullName evidence="4">Tail fiber protein</fullName>
    </recommendedName>
</protein>
<reference evidence="2" key="1">
    <citation type="submission" date="2022-10" db="EMBL/GenBank/DDBJ databases">
        <title>Whole genome sequencing of three plant growth promoting bacteria isolated from Vachellia tortilis subsp. raddiana in Morocco.</title>
        <authorList>
            <person name="Hnini M."/>
            <person name="Zouagui R."/>
            <person name="Zouagui H."/>
            <person name="Chemao Elfihri M.-W."/>
            <person name="Ibrahimi A."/>
            <person name="Sbabou L."/>
            <person name="Aurag J."/>
        </authorList>
    </citation>
    <scope>NUCLEOTIDE SEQUENCE</scope>
    <source>
        <strain evidence="2">LMR678</strain>
    </source>
</reference>
<gene>
    <name evidence="2" type="ORF">O3W52_04375</name>
</gene>
<dbReference type="EMBL" id="JAPVOI010000004">
    <property type="protein sequence ID" value="MCZ4089321.1"/>
    <property type="molecule type" value="Genomic_DNA"/>
</dbReference>
<name>A0ABT4KBK0_9HYPH</name>
<dbReference type="SUPFAM" id="SSF88874">
    <property type="entry name" value="Receptor-binding domain of short tail fibre protein gp12"/>
    <property type="match status" value="1"/>
</dbReference>
<evidence type="ECO:0008006" key="4">
    <source>
        <dbReference type="Google" id="ProtNLM"/>
    </source>
</evidence>